<dbReference type="GO" id="GO:0006354">
    <property type="term" value="P:DNA-templated transcription elongation"/>
    <property type="evidence" value="ECO:0007669"/>
    <property type="project" value="TreeGrafter"/>
</dbReference>
<dbReference type="InterPro" id="IPR036805">
    <property type="entry name" value="Tscrpt_elong_fac_GreA/B_N_sf"/>
</dbReference>
<dbReference type="STRING" id="296218.AWN68_04210"/>
<dbReference type="GO" id="GO:0070063">
    <property type="term" value="F:RNA polymerase binding"/>
    <property type="evidence" value="ECO:0007669"/>
    <property type="project" value="InterPro"/>
</dbReference>
<dbReference type="InterPro" id="IPR028624">
    <property type="entry name" value="Tscrpt_elong_fac_GreA/B"/>
</dbReference>
<dbReference type="GO" id="GO:0003677">
    <property type="term" value="F:DNA binding"/>
    <property type="evidence" value="ECO:0007669"/>
    <property type="project" value="UniProtKB-UniRule"/>
</dbReference>
<dbReference type="Gene3D" id="1.10.287.180">
    <property type="entry name" value="Transcription elongation factor, GreA/GreB, N-terminal domain"/>
    <property type="match status" value="1"/>
</dbReference>
<keyword evidence="13" id="KW-0648">Protein biosynthesis</keyword>
<dbReference type="RefSeq" id="WP_068414633.1">
    <property type="nucleotide sequence ID" value="NZ_LRDB01000012.1"/>
</dbReference>
<protein>
    <recommendedName>
        <fullName evidence="2 8">Transcription elongation factor GreA</fullName>
    </recommendedName>
    <alternativeName>
        <fullName evidence="7 8">Transcript cleavage factor GreA</fullName>
    </alternativeName>
</protein>
<dbReference type="AlphaFoldDB" id="A0A150XJF7"/>
<keyword evidence="13" id="KW-0251">Elongation factor</keyword>
<dbReference type="FunFam" id="3.10.50.30:FF:000001">
    <property type="entry name" value="Transcription elongation factor GreA"/>
    <property type="match status" value="1"/>
</dbReference>
<dbReference type="InterPro" id="IPR022691">
    <property type="entry name" value="Tscrpt_elong_fac_GreA/B_N"/>
</dbReference>
<feature type="domain" description="Transcription elongation factor GreA/GreB C-terminal" evidence="11">
    <location>
        <begin position="84"/>
        <end position="156"/>
    </location>
</feature>
<evidence type="ECO:0000256" key="10">
    <source>
        <dbReference type="SAM" id="MobiDB-lite"/>
    </source>
</evidence>
<evidence type="ECO:0000256" key="4">
    <source>
        <dbReference type="ARBA" id="ARBA00023125"/>
    </source>
</evidence>
<dbReference type="InterPro" id="IPR036953">
    <property type="entry name" value="GreA/GreB_C_sf"/>
</dbReference>
<evidence type="ECO:0000256" key="6">
    <source>
        <dbReference type="ARBA" id="ARBA00024916"/>
    </source>
</evidence>
<keyword evidence="5 8" id="KW-0804">Transcription</keyword>
<dbReference type="Pfam" id="PF03449">
    <property type="entry name" value="GreA_GreB_N"/>
    <property type="match status" value="1"/>
</dbReference>
<keyword evidence="3 8" id="KW-0805">Transcription regulation</keyword>
<organism evidence="13 14">
    <name type="scientific">Roseivirga echinicomitans</name>
    <dbReference type="NCBI Taxonomy" id="296218"/>
    <lineage>
        <taxon>Bacteria</taxon>
        <taxon>Pseudomonadati</taxon>
        <taxon>Bacteroidota</taxon>
        <taxon>Cytophagia</taxon>
        <taxon>Cytophagales</taxon>
        <taxon>Roseivirgaceae</taxon>
        <taxon>Roseivirga</taxon>
    </lineage>
</organism>
<feature type="compositionally biased region" description="Basic and acidic residues" evidence="10">
    <location>
        <begin position="26"/>
        <end position="43"/>
    </location>
</feature>
<dbReference type="GO" id="GO:0032784">
    <property type="term" value="P:regulation of DNA-templated transcription elongation"/>
    <property type="evidence" value="ECO:0007669"/>
    <property type="project" value="UniProtKB-UniRule"/>
</dbReference>
<reference evidence="13 14" key="1">
    <citation type="submission" date="2016-01" db="EMBL/GenBank/DDBJ databases">
        <title>Genome sequencing of Roseivirga echinicomitans KMM 6058.</title>
        <authorList>
            <person name="Selvaratnam C."/>
            <person name="Thevarajoo S."/>
            <person name="Goh K.M."/>
            <person name="Ee R."/>
            <person name="Chan K.-G."/>
            <person name="Chong C.S."/>
        </authorList>
    </citation>
    <scope>NUCLEOTIDE SEQUENCE [LARGE SCALE GENOMIC DNA]</scope>
    <source>
        <strain evidence="13 14">KMM 6058</strain>
    </source>
</reference>
<keyword evidence="4 8" id="KW-0238">DNA-binding</keyword>
<dbReference type="Proteomes" id="UP000075615">
    <property type="component" value="Unassembled WGS sequence"/>
</dbReference>
<dbReference type="InterPro" id="IPR006359">
    <property type="entry name" value="Tscrpt_elong_fac_GreA"/>
</dbReference>
<comment type="caution">
    <text evidence="13">The sequence shown here is derived from an EMBL/GenBank/DDBJ whole genome shotgun (WGS) entry which is preliminary data.</text>
</comment>
<dbReference type="FunFam" id="1.10.287.180:FF:000001">
    <property type="entry name" value="Transcription elongation factor GreA"/>
    <property type="match status" value="1"/>
</dbReference>
<evidence type="ECO:0000256" key="5">
    <source>
        <dbReference type="ARBA" id="ARBA00023163"/>
    </source>
</evidence>
<dbReference type="NCBIfam" id="NF001263">
    <property type="entry name" value="PRK00226.1-4"/>
    <property type="match status" value="1"/>
</dbReference>
<dbReference type="PANTHER" id="PTHR30437">
    <property type="entry name" value="TRANSCRIPTION ELONGATION FACTOR GREA"/>
    <property type="match status" value="1"/>
</dbReference>
<evidence type="ECO:0000256" key="2">
    <source>
        <dbReference type="ARBA" id="ARBA00013729"/>
    </source>
</evidence>
<evidence type="ECO:0000256" key="7">
    <source>
        <dbReference type="ARBA" id="ARBA00030776"/>
    </source>
</evidence>
<dbReference type="SUPFAM" id="SSF46557">
    <property type="entry name" value="GreA transcript cleavage protein, N-terminal domain"/>
    <property type="match status" value="1"/>
</dbReference>
<dbReference type="Pfam" id="PF01272">
    <property type="entry name" value="GreA_GreB"/>
    <property type="match status" value="1"/>
</dbReference>
<proteinExistence type="inferred from homology"/>
<feature type="domain" description="Transcription elongation factor GreA/GreB N-terminal" evidence="12">
    <location>
        <begin position="6"/>
        <end position="75"/>
    </location>
</feature>
<gene>
    <name evidence="8" type="primary">greA</name>
    <name evidence="13" type="ORF">AWN68_04210</name>
</gene>
<dbReference type="EMBL" id="LRDB01000012">
    <property type="protein sequence ID" value="KYG78840.1"/>
    <property type="molecule type" value="Genomic_DNA"/>
</dbReference>
<dbReference type="PROSITE" id="PS00830">
    <property type="entry name" value="GREAB_2"/>
    <property type="match status" value="1"/>
</dbReference>
<evidence type="ECO:0000256" key="9">
    <source>
        <dbReference type="RuleBase" id="RU000556"/>
    </source>
</evidence>
<dbReference type="InterPro" id="IPR023459">
    <property type="entry name" value="Tscrpt_elong_fac_GreA/B_fam"/>
</dbReference>
<dbReference type="OrthoDB" id="9808774at2"/>
<evidence type="ECO:0000259" key="12">
    <source>
        <dbReference type="Pfam" id="PF03449"/>
    </source>
</evidence>
<evidence type="ECO:0000313" key="14">
    <source>
        <dbReference type="Proteomes" id="UP000075615"/>
    </source>
</evidence>
<comment type="function">
    <text evidence="6 8 9">Necessary for efficient RNA polymerase transcription elongation past template-encoded arresting sites. The arresting sites in DNA have the property of trapping a certain fraction of elongating RNA polymerases that pass through, resulting in locked ternary complexes. Cleavage of the nascent transcript by cleavage factors such as GreA or GreB allows the resumption of elongation from the new 3'terminus. GreA releases sequences of 2 to 3 nucleotides.</text>
</comment>
<name>A0A150XJF7_9BACT</name>
<dbReference type="SUPFAM" id="SSF54534">
    <property type="entry name" value="FKBP-like"/>
    <property type="match status" value="1"/>
</dbReference>
<dbReference type="InterPro" id="IPR001437">
    <property type="entry name" value="Tscrpt_elong_fac_GreA/B_C"/>
</dbReference>
<feature type="region of interest" description="Disordered" evidence="10">
    <location>
        <begin position="26"/>
        <end position="46"/>
    </location>
</feature>
<accession>A0A150XJF7</accession>
<dbReference type="HAMAP" id="MF_00105">
    <property type="entry name" value="GreA_GreB"/>
    <property type="match status" value="1"/>
</dbReference>
<dbReference type="PANTHER" id="PTHR30437:SF4">
    <property type="entry name" value="TRANSCRIPTION ELONGATION FACTOR GREA"/>
    <property type="match status" value="1"/>
</dbReference>
<evidence type="ECO:0000313" key="13">
    <source>
        <dbReference type="EMBL" id="KYG78840.1"/>
    </source>
</evidence>
<dbReference type="NCBIfam" id="TIGR01462">
    <property type="entry name" value="greA"/>
    <property type="match status" value="1"/>
</dbReference>
<evidence type="ECO:0000259" key="11">
    <source>
        <dbReference type="Pfam" id="PF01272"/>
    </source>
</evidence>
<evidence type="ECO:0000256" key="8">
    <source>
        <dbReference type="HAMAP-Rule" id="MF_00105"/>
    </source>
</evidence>
<dbReference type="GO" id="GO:0003746">
    <property type="term" value="F:translation elongation factor activity"/>
    <property type="evidence" value="ECO:0007669"/>
    <property type="project" value="UniProtKB-KW"/>
</dbReference>
<keyword evidence="14" id="KW-1185">Reference proteome</keyword>
<sequence>MAGISYYTEEGLQKLKDELHHLKTKGRADMSKQIGEARDKGDLSENAEYDAAKDAQGLMEMRISELEVVVGDARIMKDENVDLSKVSILSTAKIKNVKNGMVVKYTLVSEKEADLKAGKISYESPIGKGLLNKKIGEIAEVTAPAGTMQFEILDITLE</sequence>
<dbReference type="PIRSF" id="PIRSF006092">
    <property type="entry name" value="GreA_GreB"/>
    <property type="match status" value="1"/>
</dbReference>
<comment type="similarity">
    <text evidence="1 8 9">Belongs to the GreA/GreB family.</text>
</comment>
<evidence type="ECO:0000256" key="3">
    <source>
        <dbReference type="ARBA" id="ARBA00023015"/>
    </source>
</evidence>
<dbReference type="Gene3D" id="3.10.50.30">
    <property type="entry name" value="Transcription elongation factor, GreA/GreB, C-terminal domain"/>
    <property type="match status" value="1"/>
</dbReference>
<dbReference type="InterPro" id="IPR018151">
    <property type="entry name" value="TF_GreA/GreB_CS"/>
</dbReference>
<evidence type="ECO:0000256" key="1">
    <source>
        <dbReference type="ARBA" id="ARBA00008213"/>
    </source>
</evidence>